<dbReference type="InterPro" id="IPR053710">
    <property type="entry name" value="Arylamine_NAT_domain_sf"/>
</dbReference>
<evidence type="ECO:0000313" key="3">
    <source>
        <dbReference type="Proteomes" id="UP000054567"/>
    </source>
</evidence>
<dbReference type="EMBL" id="DS268109">
    <property type="protein sequence ID" value="KMM64969.1"/>
    <property type="molecule type" value="Genomic_DNA"/>
</dbReference>
<accession>A0A0J6F7Q1</accession>
<comment type="similarity">
    <text evidence="1">Belongs to the arylamine N-acetyltransferase family.</text>
</comment>
<dbReference type="VEuPathDB" id="FungiDB:CPAG_01321"/>
<organism evidence="2 3">
    <name type="scientific">Coccidioides posadasii RMSCC 3488</name>
    <dbReference type="NCBI Taxonomy" id="454284"/>
    <lineage>
        <taxon>Eukaryota</taxon>
        <taxon>Fungi</taxon>
        <taxon>Dikarya</taxon>
        <taxon>Ascomycota</taxon>
        <taxon>Pezizomycotina</taxon>
        <taxon>Eurotiomycetes</taxon>
        <taxon>Eurotiomycetidae</taxon>
        <taxon>Onygenales</taxon>
        <taxon>Onygenaceae</taxon>
        <taxon>Coccidioides</taxon>
    </lineage>
</organism>
<proteinExistence type="inferred from homology"/>
<dbReference type="SUPFAM" id="SSF54001">
    <property type="entry name" value="Cysteine proteinases"/>
    <property type="match status" value="1"/>
</dbReference>
<dbReference type="Gene3D" id="3.30.2140.20">
    <property type="match status" value="1"/>
</dbReference>
<sequence>MILPASHRPTLSRDQLLRYVSFIYQCGSCSAESQLSALEDLIRTDPLRGLTQLQQHHQASIPFSNLILHYSQHHSISLDPDVLFHKLVERGLGGYCVESTGFFSIVMRTLGFKLYTSAGRVSKGFEQGVETGEYNGWGHMVIIVTIGENKYAVDVAFGPNGQTRPLLLSHGATSVRIAPAEARLVKESISANTDSEQKPWIFQIRSNAEEAWRAAYCFYEIEFLPSDYEVMNFSTSQSPRSIFTKTVICAKFLLNEAKDDIVGNLSLVKGTVKRNLNGDVEILQTLKNEAERVDALKSFFNVHLQPLEVRGIHGKITELKDLTATAF</sequence>
<reference evidence="3" key="3">
    <citation type="journal article" date="2010" name="Genome Res.">
        <title>Population genomic sequencing of Coccidioides fungi reveals recent hybridization and transposon control.</title>
        <authorList>
            <person name="Neafsey D.E."/>
            <person name="Barker B.M."/>
            <person name="Sharpton T.J."/>
            <person name="Stajich J.E."/>
            <person name="Park D.J."/>
            <person name="Whiston E."/>
            <person name="Hung C.-Y."/>
            <person name="McMahan C."/>
            <person name="White J."/>
            <person name="Sykes S."/>
            <person name="Heiman D."/>
            <person name="Young S."/>
            <person name="Zeng Q."/>
            <person name="Abouelleil A."/>
            <person name="Aftuck L."/>
            <person name="Bessette D."/>
            <person name="Brown A."/>
            <person name="FitzGerald M."/>
            <person name="Lui A."/>
            <person name="Macdonald J.P."/>
            <person name="Priest M."/>
            <person name="Orbach M.J."/>
            <person name="Galgiani J.N."/>
            <person name="Kirkland T.N."/>
            <person name="Cole G.T."/>
            <person name="Birren B.W."/>
            <person name="Henn M.R."/>
            <person name="Taylor J.W."/>
            <person name="Rounsley S.D."/>
        </authorList>
    </citation>
    <scope>NUCLEOTIDE SEQUENCE [LARGE SCALE GENOMIC DNA]</scope>
    <source>
        <strain evidence="3">RMSCC 3488</strain>
    </source>
</reference>
<dbReference type="OrthoDB" id="10260017at2759"/>
<reference evidence="2 3" key="1">
    <citation type="submission" date="2007-06" db="EMBL/GenBank/DDBJ databases">
        <title>The Genome Sequence of Coccidioides posadasii RMSCC_3488.</title>
        <authorList>
            <consortium name="Coccidioides Genome Resources Consortium"/>
            <consortium name="The Broad Institute Genome Sequencing Platform"/>
            <person name="Henn M.R."/>
            <person name="Sykes S."/>
            <person name="Young S."/>
            <person name="Jaffe D."/>
            <person name="Berlin A."/>
            <person name="Alvarez P."/>
            <person name="Butler J."/>
            <person name="Gnerre S."/>
            <person name="Grabherr M."/>
            <person name="Mauceli E."/>
            <person name="Brockman W."/>
            <person name="Kodira C."/>
            <person name="Alvarado L."/>
            <person name="Zeng Q."/>
            <person name="Crawford M."/>
            <person name="Antoine C."/>
            <person name="Devon K."/>
            <person name="Galgiani J."/>
            <person name="Orsborn K."/>
            <person name="Lewis M.L."/>
            <person name="Nusbaum C."/>
            <person name="Galagan J."/>
            <person name="Birren B."/>
        </authorList>
    </citation>
    <scope>NUCLEOTIDE SEQUENCE [LARGE SCALE GENOMIC DNA]</scope>
    <source>
        <strain evidence="2 3">RMSCC 3488</strain>
    </source>
</reference>
<dbReference type="PANTHER" id="PTHR11786:SF0">
    <property type="entry name" value="ARYLAMINE N-ACETYLTRANSFERASE 4-RELATED"/>
    <property type="match status" value="1"/>
</dbReference>
<name>A0A0J6F7Q1_COCPO</name>
<gene>
    <name evidence="2" type="ORF">CPAG_01321</name>
</gene>
<evidence type="ECO:0000313" key="2">
    <source>
        <dbReference type="EMBL" id="KMM64969.1"/>
    </source>
</evidence>
<dbReference type="GO" id="GO:0016407">
    <property type="term" value="F:acetyltransferase activity"/>
    <property type="evidence" value="ECO:0007669"/>
    <property type="project" value="InterPro"/>
</dbReference>
<dbReference type="Proteomes" id="UP000054567">
    <property type="component" value="Unassembled WGS sequence"/>
</dbReference>
<dbReference type="PANTHER" id="PTHR11786">
    <property type="entry name" value="N-HYDROXYARYLAMINE O-ACETYLTRANSFERASE"/>
    <property type="match status" value="1"/>
</dbReference>
<dbReference type="InterPro" id="IPR001447">
    <property type="entry name" value="Arylamine_N-AcTrfase"/>
</dbReference>
<dbReference type="Pfam" id="PF00797">
    <property type="entry name" value="Acetyltransf_2"/>
    <property type="match status" value="1"/>
</dbReference>
<reference evidence="3" key="2">
    <citation type="journal article" date="2009" name="Genome Res.">
        <title>Comparative genomic analyses of the human fungal pathogens Coccidioides and their relatives.</title>
        <authorList>
            <person name="Sharpton T.J."/>
            <person name="Stajich J.E."/>
            <person name="Rounsley S.D."/>
            <person name="Gardner M.J."/>
            <person name="Wortman J.R."/>
            <person name="Jordar V.S."/>
            <person name="Maiti R."/>
            <person name="Kodira C.D."/>
            <person name="Neafsey D.E."/>
            <person name="Zeng Q."/>
            <person name="Hung C.-Y."/>
            <person name="McMahan C."/>
            <person name="Muszewska A."/>
            <person name="Grynberg M."/>
            <person name="Mandel M.A."/>
            <person name="Kellner E.M."/>
            <person name="Barker B.M."/>
            <person name="Galgiani J.N."/>
            <person name="Orbach M.J."/>
            <person name="Kirkland T.N."/>
            <person name="Cole G.T."/>
            <person name="Henn M.R."/>
            <person name="Birren B.W."/>
            <person name="Taylor J.W."/>
        </authorList>
    </citation>
    <scope>NUCLEOTIDE SEQUENCE [LARGE SCALE GENOMIC DNA]</scope>
    <source>
        <strain evidence="3">RMSCC 3488</strain>
    </source>
</reference>
<dbReference type="AlphaFoldDB" id="A0A0J6F7Q1"/>
<evidence type="ECO:0000256" key="1">
    <source>
        <dbReference type="ARBA" id="ARBA00006547"/>
    </source>
</evidence>
<protein>
    <submittedName>
        <fullName evidence="2">Uncharacterized protein</fullName>
    </submittedName>
</protein>
<dbReference type="InterPro" id="IPR038765">
    <property type="entry name" value="Papain-like_cys_pep_sf"/>
</dbReference>